<feature type="transmembrane region" description="Helical" evidence="2">
    <location>
        <begin position="93"/>
        <end position="111"/>
    </location>
</feature>
<keyword evidence="4" id="KW-1185">Reference proteome</keyword>
<proteinExistence type="predicted"/>
<evidence type="ECO:0000256" key="2">
    <source>
        <dbReference type="SAM" id="Phobius"/>
    </source>
</evidence>
<keyword evidence="2" id="KW-0472">Membrane</keyword>
<reference evidence="3 4" key="1">
    <citation type="journal article" date="2013" name="ISME J.">
        <title>Metabolic model for the filamentous 'Candidatus Microthrix parvicella' based on genomic and metagenomic analyses.</title>
        <authorList>
            <person name="Jon McIlroy S."/>
            <person name="Kristiansen R."/>
            <person name="Albertsen M."/>
            <person name="Michael Karst S."/>
            <person name="Rossetti S."/>
            <person name="Lund Nielsen J."/>
            <person name="Tandoi V."/>
            <person name="James Seviour R."/>
            <person name="Nielsen P.H."/>
        </authorList>
    </citation>
    <scope>NUCLEOTIDE SEQUENCE [LARGE SCALE GENOMIC DNA]</scope>
    <source>
        <strain evidence="3 4">RN1</strain>
    </source>
</reference>
<protein>
    <submittedName>
        <fullName evidence="3">Uncharacterized protein</fullName>
    </submittedName>
</protein>
<keyword evidence="2" id="KW-0812">Transmembrane</keyword>
<gene>
    <name evidence="3" type="ORF">BN381_100157</name>
</gene>
<keyword evidence="2" id="KW-1133">Transmembrane helix</keyword>
<dbReference type="HOGENOM" id="CLU_2080492_0_0_11"/>
<evidence type="ECO:0000313" key="3">
    <source>
        <dbReference type="EMBL" id="CCM62270.1"/>
    </source>
</evidence>
<dbReference type="RefSeq" id="WP_012223503.1">
    <property type="nucleotide sequence ID" value="NZ_HG422565.1"/>
</dbReference>
<sequence length="117" mass="12483">MATSPAATHDPPSAPAGPSGTQSHGDAHWADQVADLIVDTVDRVRDRTVTPAHALAKYVVYGAVIAVLILPLLVFTLVALVRIMDAFIPGSVWIPYLILGLAFGFGGVFLWSKRHPK</sequence>
<evidence type="ECO:0000313" key="4">
    <source>
        <dbReference type="Proteomes" id="UP000018291"/>
    </source>
</evidence>
<dbReference type="Proteomes" id="UP000018291">
    <property type="component" value="Unassembled WGS sequence"/>
</dbReference>
<dbReference type="AlphaFoldDB" id="R4YWF5"/>
<evidence type="ECO:0000256" key="1">
    <source>
        <dbReference type="SAM" id="MobiDB-lite"/>
    </source>
</evidence>
<dbReference type="STRING" id="1229780.BN381_100157"/>
<name>R4YWF5_9ACTN</name>
<feature type="transmembrane region" description="Helical" evidence="2">
    <location>
        <begin position="58"/>
        <end position="81"/>
    </location>
</feature>
<accession>R4YWF5</accession>
<dbReference type="EMBL" id="CANL01000002">
    <property type="protein sequence ID" value="CCM62270.1"/>
    <property type="molecule type" value="Genomic_DNA"/>
</dbReference>
<comment type="caution">
    <text evidence="3">The sequence shown here is derived from an EMBL/GenBank/DDBJ whole genome shotgun (WGS) entry which is preliminary data.</text>
</comment>
<feature type="region of interest" description="Disordered" evidence="1">
    <location>
        <begin position="1"/>
        <end position="26"/>
    </location>
</feature>
<organism evidence="3 4">
    <name type="scientific">Candidatus Neomicrothrix parvicella RN1</name>
    <dbReference type="NCBI Taxonomy" id="1229780"/>
    <lineage>
        <taxon>Bacteria</taxon>
        <taxon>Bacillati</taxon>
        <taxon>Actinomycetota</taxon>
        <taxon>Acidimicrobiia</taxon>
        <taxon>Acidimicrobiales</taxon>
        <taxon>Microthrixaceae</taxon>
        <taxon>Candidatus Neomicrothrix</taxon>
    </lineage>
</organism>